<protein>
    <recommendedName>
        <fullName evidence="5">Secreted protein</fullName>
    </recommendedName>
</protein>
<gene>
    <name evidence="3" type="ORF">ACFPT7_00935</name>
</gene>
<dbReference type="EMBL" id="JBHSPH010000001">
    <property type="protein sequence ID" value="MFC5860851.1"/>
    <property type="molecule type" value="Genomic_DNA"/>
</dbReference>
<organism evidence="3 4">
    <name type="scientific">Acidicapsa dinghuensis</name>
    <dbReference type="NCBI Taxonomy" id="2218256"/>
    <lineage>
        <taxon>Bacteria</taxon>
        <taxon>Pseudomonadati</taxon>
        <taxon>Acidobacteriota</taxon>
        <taxon>Terriglobia</taxon>
        <taxon>Terriglobales</taxon>
        <taxon>Acidobacteriaceae</taxon>
        <taxon>Acidicapsa</taxon>
    </lineage>
</organism>
<reference evidence="4" key="1">
    <citation type="journal article" date="2019" name="Int. J. Syst. Evol. Microbiol.">
        <title>The Global Catalogue of Microorganisms (GCM) 10K type strain sequencing project: providing services to taxonomists for standard genome sequencing and annotation.</title>
        <authorList>
            <consortium name="The Broad Institute Genomics Platform"/>
            <consortium name="The Broad Institute Genome Sequencing Center for Infectious Disease"/>
            <person name="Wu L."/>
            <person name="Ma J."/>
        </authorList>
    </citation>
    <scope>NUCLEOTIDE SEQUENCE [LARGE SCALE GENOMIC DNA]</scope>
    <source>
        <strain evidence="4">JCM 4087</strain>
    </source>
</reference>
<evidence type="ECO:0000256" key="1">
    <source>
        <dbReference type="SAM" id="MobiDB-lite"/>
    </source>
</evidence>
<accession>A0ABW1EAA0</accession>
<name>A0ABW1EAA0_9BACT</name>
<feature type="region of interest" description="Disordered" evidence="1">
    <location>
        <begin position="97"/>
        <end position="119"/>
    </location>
</feature>
<evidence type="ECO:0000256" key="2">
    <source>
        <dbReference type="SAM" id="SignalP"/>
    </source>
</evidence>
<feature type="chain" id="PRO_5045103094" description="Secreted protein" evidence="2">
    <location>
        <begin position="25"/>
        <end position="253"/>
    </location>
</feature>
<comment type="caution">
    <text evidence="3">The sequence shown here is derived from an EMBL/GenBank/DDBJ whole genome shotgun (WGS) entry which is preliminary data.</text>
</comment>
<evidence type="ECO:0000313" key="4">
    <source>
        <dbReference type="Proteomes" id="UP001596091"/>
    </source>
</evidence>
<keyword evidence="2" id="KW-0732">Signal</keyword>
<proteinExistence type="predicted"/>
<sequence length="253" mass="26905">MSRFRVVVCLAVLSAVGMSVPSMAAAPKKPHVVGLGAARTVPYSKAGDPAGAAADETALETRPLLVDGRVSEWTTGDAHDVTDRSFVVRRALRVNDSLPAGSNPDAKSNHTKAENEKTAHAEPVHWVWQRGPWLLVDRITGHVTALKLPDYDPGVSQVVWFRDYAAYCGVTASGKSLYAVVAQLGVRKPVLAKKLEGYDAGDHATPVCGSVEWQREPLRVTFHPAGRDAAGFDLVGGSAALVEGEDDETGTSQ</sequence>
<evidence type="ECO:0008006" key="5">
    <source>
        <dbReference type="Google" id="ProtNLM"/>
    </source>
</evidence>
<dbReference type="RefSeq" id="WP_263334987.1">
    <property type="nucleotide sequence ID" value="NZ_JAGSYH010000002.1"/>
</dbReference>
<keyword evidence="4" id="KW-1185">Reference proteome</keyword>
<dbReference type="Proteomes" id="UP001596091">
    <property type="component" value="Unassembled WGS sequence"/>
</dbReference>
<feature type="compositionally biased region" description="Basic and acidic residues" evidence="1">
    <location>
        <begin position="107"/>
        <end position="119"/>
    </location>
</feature>
<evidence type="ECO:0000313" key="3">
    <source>
        <dbReference type="EMBL" id="MFC5860851.1"/>
    </source>
</evidence>
<feature type="signal peptide" evidence="2">
    <location>
        <begin position="1"/>
        <end position="24"/>
    </location>
</feature>